<dbReference type="InterPro" id="IPR006674">
    <property type="entry name" value="HD_domain"/>
</dbReference>
<dbReference type="SUPFAM" id="SSF109604">
    <property type="entry name" value="HD-domain/PDEase-like"/>
    <property type="match status" value="1"/>
</dbReference>
<protein>
    <submittedName>
        <fullName evidence="2">HD domain-containing protein</fullName>
    </submittedName>
</protein>
<sequence>MSRSSAALPALPSTPLADAADRLLADTLSAPLRNHSIRGYLFGLALAERRGLCAGRDFDDETMFLICALHDIALSGAADDGQRFEVHGADRAARFLEERGVADERVDMVWDGIAAHTSGFVLSPVYRRRRPAAISLAVDGIGVDVFGGPGDLPPGYADRVHAVYPRLGGVRPLTDAIVAHATDDPRRAPVGSLAGEIVRQRYPESGAPTWDDMSGGGWGD</sequence>
<dbReference type="Proteomes" id="UP000500953">
    <property type="component" value="Chromosome"/>
</dbReference>
<dbReference type="RefSeq" id="WP_167489976.1">
    <property type="nucleotide sequence ID" value="NZ_CP046173.1"/>
</dbReference>
<proteinExistence type="predicted"/>
<feature type="domain" description="HD" evidence="1">
    <location>
        <begin position="34"/>
        <end position="123"/>
    </location>
</feature>
<dbReference type="PANTHER" id="PTHR35569">
    <property type="entry name" value="CYANAMIDE HYDRATASE DDI2-RELATED"/>
    <property type="match status" value="1"/>
</dbReference>
<evidence type="ECO:0000259" key="1">
    <source>
        <dbReference type="Pfam" id="PF01966"/>
    </source>
</evidence>
<dbReference type="EMBL" id="CP046173">
    <property type="protein sequence ID" value="QIS22561.1"/>
    <property type="molecule type" value="Genomic_DNA"/>
</dbReference>
<dbReference type="PANTHER" id="PTHR35569:SF1">
    <property type="entry name" value="CYANAMIDE HYDRATASE DDI2-RELATED"/>
    <property type="match status" value="1"/>
</dbReference>
<dbReference type="AlphaFoldDB" id="A0A6G9ZAZ5"/>
<dbReference type="Pfam" id="PF01966">
    <property type="entry name" value="HD"/>
    <property type="match status" value="1"/>
</dbReference>
<evidence type="ECO:0000313" key="2">
    <source>
        <dbReference type="EMBL" id="QIS22561.1"/>
    </source>
</evidence>
<gene>
    <name evidence="2" type="ORF">F6W96_33745</name>
</gene>
<organism evidence="2 3">
    <name type="scientific">Nocardia terpenica</name>
    <dbReference type="NCBI Taxonomy" id="455432"/>
    <lineage>
        <taxon>Bacteria</taxon>
        <taxon>Bacillati</taxon>
        <taxon>Actinomycetota</taxon>
        <taxon>Actinomycetes</taxon>
        <taxon>Mycobacteriales</taxon>
        <taxon>Nocardiaceae</taxon>
        <taxon>Nocardia</taxon>
    </lineage>
</organism>
<evidence type="ECO:0000313" key="3">
    <source>
        <dbReference type="Proteomes" id="UP000500953"/>
    </source>
</evidence>
<name>A0A6G9ZAZ5_9NOCA</name>
<reference evidence="2 3" key="1">
    <citation type="journal article" date="2019" name="ACS Chem. Biol.">
        <title>Identification and Mobilization of a Cryptic Antibiotic Biosynthesis Gene Locus from a Human-Pathogenic Nocardia Isolate.</title>
        <authorList>
            <person name="Herisse M."/>
            <person name="Ishida K."/>
            <person name="Porter J.L."/>
            <person name="Howden B."/>
            <person name="Hertweck C."/>
            <person name="Stinear T.P."/>
            <person name="Pidot S.J."/>
        </authorList>
    </citation>
    <scope>NUCLEOTIDE SEQUENCE [LARGE SCALE GENOMIC DNA]</scope>
    <source>
        <strain evidence="2 3">AUSMDU00012715</strain>
    </source>
</reference>
<dbReference type="Gene3D" id="1.10.3210.10">
    <property type="entry name" value="Hypothetical protein af1432"/>
    <property type="match status" value="1"/>
</dbReference>
<accession>A0A6G9ZAZ5</accession>